<feature type="domain" description="Restriction endonuclease type IV Mrr" evidence="2">
    <location>
        <begin position="137"/>
        <end position="237"/>
    </location>
</feature>
<dbReference type="STRING" id="159449.B4N89_05490"/>
<gene>
    <name evidence="3" type="ORF">B4N89_05490</name>
</gene>
<protein>
    <recommendedName>
        <fullName evidence="2">Restriction endonuclease type IV Mrr domain-containing protein</fullName>
    </recommendedName>
</protein>
<organism evidence="3 4">
    <name type="scientific">Embleya scabrispora</name>
    <dbReference type="NCBI Taxonomy" id="159449"/>
    <lineage>
        <taxon>Bacteria</taxon>
        <taxon>Bacillati</taxon>
        <taxon>Actinomycetota</taxon>
        <taxon>Actinomycetes</taxon>
        <taxon>Kitasatosporales</taxon>
        <taxon>Streptomycetaceae</taxon>
        <taxon>Embleya</taxon>
    </lineage>
</organism>
<evidence type="ECO:0000259" key="2">
    <source>
        <dbReference type="Pfam" id="PF04471"/>
    </source>
</evidence>
<dbReference type="GO" id="GO:0004519">
    <property type="term" value="F:endonuclease activity"/>
    <property type="evidence" value="ECO:0007669"/>
    <property type="project" value="InterPro"/>
</dbReference>
<sequence>MPPSPRPQATPQPQLPHQRGDPTASTPTLHPVLPPHPPSSRVVDRPPLRLSCRPLRRRQPTEGPHMPRTRTRAKFRGWAIAPLAAVPAIALHDLFDSFGINGTDAWLATSAALALLCATIHLATSTLNQRHDPPDDRDFELQIADLCRRDGLLAVQVAPDANVKAYLPNGSLVLISCAPIPHEARPLDLHDFIGTAHHNHQADIPIFITRHGFTTEARRFARHHGIVLLDQPRLYQWQQGHGLTTLVTTTP</sequence>
<accession>A0A1T3NUR1</accession>
<reference evidence="3 4" key="1">
    <citation type="submission" date="2017-03" db="EMBL/GenBank/DDBJ databases">
        <title>Draft genome sequence of Streptomyces scabrisporus NF3, endophyte isolated from Amphipterygium adstringens.</title>
        <authorList>
            <person name="Vazquez M."/>
            <person name="Ceapa C.D."/>
            <person name="Rodriguez Luna D."/>
            <person name="Sanchez Esquivel S."/>
        </authorList>
    </citation>
    <scope>NUCLEOTIDE SEQUENCE [LARGE SCALE GENOMIC DNA]</scope>
    <source>
        <strain evidence="3 4">NF3</strain>
    </source>
</reference>
<dbReference type="GO" id="GO:0003677">
    <property type="term" value="F:DNA binding"/>
    <property type="evidence" value="ECO:0007669"/>
    <property type="project" value="InterPro"/>
</dbReference>
<name>A0A1T3NUR1_9ACTN</name>
<keyword evidence="4" id="KW-1185">Reference proteome</keyword>
<dbReference type="Pfam" id="PF04471">
    <property type="entry name" value="Mrr_cat"/>
    <property type="match status" value="1"/>
</dbReference>
<evidence type="ECO:0000256" key="1">
    <source>
        <dbReference type="SAM" id="MobiDB-lite"/>
    </source>
</evidence>
<dbReference type="InterPro" id="IPR007560">
    <property type="entry name" value="Restrct_endonuc_IV_Mrr"/>
</dbReference>
<evidence type="ECO:0000313" key="4">
    <source>
        <dbReference type="Proteomes" id="UP000190037"/>
    </source>
</evidence>
<dbReference type="EMBL" id="MWQN01000001">
    <property type="protein sequence ID" value="OPC80475.1"/>
    <property type="molecule type" value="Genomic_DNA"/>
</dbReference>
<comment type="caution">
    <text evidence="3">The sequence shown here is derived from an EMBL/GenBank/DDBJ whole genome shotgun (WGS) entry which is preliminary data.</text>
</comment>
<dbReference type="Proteomes" id="UP000190037">
    <property type="component" value="Unassembled WGS sequence"/>
</dbReference>
<dbReference type="GO" id="GO:0009307">
    <property type="term" value="P:DNA restriction-modification system"/>
    <property type="evidence" value="ECO:0007669"/>
    <property type="project" value="InterPro"/>
</dbReference>
<proteinExistence type="predicted"/>
<feature type="region of interest" description="Disordered" evidence="1">
    <location>
        <begin position="1"/>
        <end position="70"/>
    </location>
</feature>
<feature type="compositionally biased region" description="Pro residues" evidence="1">
    <location>
        <begin position="1"/>
        <end position="14"/>
    </location>
</feature>
<dbReference type="SUPFAM" id="SSF52980">
    <property type="entry name" value="Restriction endonuclease-like"/>
    <property type="match status" value="1"/>
</dbReference>
<dbReference type="AlphaFoldDB" id="A0A1T3NUR1"/>
<evidence type="ECO:0000313" key="3">
    <source>
        <dbReference type="EMBL" id="OPC80475.1"/>
    </source>
</evidence>
<dbReference type="InterPro" id="IPR011335">
    <property type="entry name" value="Restrct_endonuc-II-like"/>
</dbReference>